<evidence type="ECO:0000313" key="2">
    <source>
        <dbReference type="Proteomes" id="UP001431963"/>
    </source>
</evidence>
<keyword evidence="2" id="KW-1185">Reference proteome</keyword>
<reference evidence="1" key="1">
    <citation type="submission" date="2024-02" db="EMBL/GenBank/DDBJ databases">
        <title>Genome sequences of strain Gemmobacter sp. JM10B15.</title>
        <authorList>
            <person name="Zhang M."/>
        </authorList>
    </citation>
    <scope>NUCLEOTIDE SEQUENCE</scope>
    <source>
        <strain evidence="1">JM10B15</strain>
    </source>
</reference>
<comment type="caution">
    <text evidence="1">The sequence shown here is derived from an EMBL/GenBank/DDBJ whole genome shotgun (WGS) entry which is preliminary data.</text>
</comment>
<dbReference type="EMBL" id="JBALHR010000041">
    <property type="protein sequence ID" value="MEH7830564.1"/>
    <property type="molecule type" value="Genomic_DNA"/>
</dbReference>
<accession>A0ABU8C0T4</accession>
<organism evidence="1 2">
    <name type="scientific">Gemmobacter denitrificans</name>
    <dbReference type="NCBI Taxonomy" id="3123040"/>
    <lineage>
        <taxon>Bacteria</taxon>
        <taxon>Pseudomonadati</taxon>
        <taxon>Pseudomonadota</taxon>
        <taxon>Alphaproteobacteria</taxon>
        <taxon>Rhodobacterales</taxon>
        <taxon>Paracoccaceae</taxon>
        <taxon>Gemmobacter</taxon>
    </lineage>
</organism>
<name>A0ABU8C0T4_9RHOB</name>
<evidence type="ECO:0000313" key="1">
    <source>
        <dbReference type="EMBL" id="MEH7830564.1"/>
    </source>
</evidence>
<proteinExistence type="predicted"/>
<dbReference type="Proteomes" id="UP001431963">
    <property type="component" value="Unassembled WGS sequence"/>
</dbReference>
<dbReference type="RefSeq" id="WP_335425604.1">
    <property type="nucleotide sequence ID" value="NZ_JBALHR010000041.1"/>
</dbReference>
<evidence type="ECO:0008006" key="3">
    <source>
        <dbReference type="Google" id="ProtNLM"/>
    </source>
</evidence>
<protein>
    <recommendedName>
        <fullName evidence="3">PAAR motif-containing protein</fullName>
    </recommendedName>
</protein>
<gene>
    <name evidence="1" type="ORF">V6590_20685</name>
</gene>
<sequence length="129" mass="13046">MAALVRNAPRTALTHGRRFRDPVAADTRIFAGAMVALNAAGNAIPAIPTATRMRGVALAEADNSAGAIGAVSVEIERGPFLVANNGSVTRTHIGGTVFVVDDNTVGAAGTLVAGKCLDVTPEGVVVEIL</sequence>